<evidence type="ECO:0000256" key="1">
    <source>
        <dbReference type="ARBA" id="ARBA00008601"/>
    </source>
</evidence>
<protein>
    <recommendedName>
        <fullName evidence="2">protein-tyrosine-phosphatase</fullName>
        <ecNumber evidence="2">3.1.3.48</ecNumber>
    </recommendedName>
</protein>
<dbReference type="Proteomes" id="UP001634394">
    <property type="component" value="Unassembled WGS sequence"/>
</dbReference>
<dbReference type="SUPFAM" id="SSF52799">
    <property type="entry name" value="(Phosphotyrosine protein) phosphatases II"/>
    <property type="match status" value="1"/>
</dbReference>
<dbReference type="InterPro" id="IPR020422">
    <property type="entry name" value="TYR_PHOSPHATASE_DUAL_dom"/>
</dbReference>
<feature type="compositionally biased region" description="Polar residues" evidence="5">
    <location>
        <begin position="176"/>
        <end position="185"/>
    </location>
</feature>
<dbReference type="PROSITE" id="PS50054">
    <property type="entry name" value="TYR_PHOSPHATASE_DUAL"/>
    <property type="match status" value="1"/>
</dbReference>
<dbReference type="CDD" id="cd14498">
    <property type="entry name" value="DSP"/>
    <property type="match status" value="1"/>
</dbReference>
<dbReference type="InterPro" id="IPR029021">
    <property type="entry name" value="Prot-tyrosine_phosphatase-like"/>
</dbReference>
<feature type="region of interest" description="Disordered" evidence="5">
    <location>
        <begin position="176"/>
        <end position="197"/>
    </location>
</feature>
<dbReference type="AlphaFoldDB" id="A0ABD3X9J9"/>
<dbReference type="PANTHER" id="PTHR10159">
    <property type="entry name" value="DUAL SPECIFICITY PROTEIN PHOSPHATASE"/>
    <property type="match status" value="1"/>
</dbReference>
<dbReference type="PANTHER" id="PTHR10159:SF519">
    <property type="entry name" value="DUAL SPECIFICITY PROTEIN PHOSPHATASE MPK3"/>
    <property type="match status" value="1"/>
</dbReference>
<dbReference type="InterPro" id="IPR000340">
    <property type="entry name" value="Dual-sp_phosphatase_cat-dom"/>
</dbReference>
<dbReference type="EC" id="3.1.3.48" evidence="2"/>
<evidence type="ECO:0000256" key="4">
    <source>
        <dbReference type="ARBA" id="ARBA00022912"/>
    </source>
</evidence>
<organism evidence="7 9">
    <name type="scientific">Sinanodonta woodiana</name>
    <name type="common">Chinese pond mussel</name>
    <name type="synonym">Anodonta woodiana</name>
    <dbReference type="NCBI Taxonomy" id="1069815"/>
    <lineage>
        <taxon>Eukaryota</taxon>
        <taxon>Metazoa</taxon>
        <taxon>Spiralia</taxon>
        <taxon>Lophotrochozoa</taxon>
        <taxon>Mollusca</taxon>
        <taxon>Bivalvia</taxon>
        <taxon>Autobranchia</taxon>
        <taxon>Heteroconchia</taxon>
        <taxon>Palaeoheterodonta</taxon>
        <taxon>Unionida</taxon>
        <taxon>Unionoidea</taxon>
        <taxon>Unionidae</taxon>
        <taxon>Unioninae</taxon>
        <taxon>Sinanodonta</taxon>
    </lineage>
</organism>
<sequence>MSKDGKDSHEVFILSKQSLSDKHTKSYHQIQAEDILPDKPDFHTKFLSRGLSRKEHKKSLQRNLSESIDVKDFSANKPKSEFPESVNAHIISIFAVAGYRQGQPEESQLITRNSCPNLVTPDIQPGKDKRLGLRASDSELLRRKKFLTDNPPSSSHSLSPNKNQLTVPELFITSYTHSKTTQSSADKNHARQTTRRSLNNIDQSVRSEHCEVKRTISLPKPDRSEVNMSVISPSRMFRNEFIAQLTDYLFIGSIEAAYNERLLCRLEIESLVDISNRSEMQIPSHKRTQCPCLCQTEYKHFRSRLIISVEDDEKENIEPYFEEVCRFIEGARRCGRKVLLYSYDGKSRAPGFAMQYLMSYEGLLLRQVFNLVKKQRPCVAINPGFLKTLEQLEKSLFPEAKHSVNICNEYLNVADPQAIKCAWIDC</sequence>
<feature type="domain" description="Tyrosine-protein phosphatase" evidence="6">
    <location>
        <begin position="241"/>
        <end position="398"/>
    </location>
</feature>
<accession>A0ABD3X9J9</accession>
<gene>
    <name evidence="7" type="ORF">ACJMK2_029231</name>
    <name evidence="8" type="ORF">ACJMK2_029246</name>
</gene>
<evidence type="ECO:0000256" key="3">
    <source>
        <dbReference type="ARBA" id="ARBA00022801"/>
    </source>
</evidence>
<reference evidence="7 9" key="1">
    <citation type="submission" date="2024-11" db="EMBL/GenBank/DDBJ databases">
        <title>Chromosome-level genome assembly of the freshwater bivalve Anodonta woodiana.</title>
        <authorList>
            <person name="Chen X."/>
        </authorList>
    </citation>
    <scope>NUCLEOTIDE SEQUENCE [LARGE SCALE GENOMIC DNA]</scope>
    <source>
        <strain evidence="7">MN2024</strain>
        <tissue evidence="7">Gills</tissue>
    </source>
</reference>
<dbReference type="SMART" id="SM00195">
    <property type="entry name" value="DSPc"/>
    <property type="match status" value="1"/>
</dbReference>
<proteinExistence type="inferred from homology"/>
<dbReference type="EMBL" id="JBJQND010000003">
    <property type="protein sequence ID" value="KAL3882929.1"/>
    <property type="molecule type" value="Genomic_DNA"/>
</dbReference>
<keyword evidence="9" id="KW-1185">Reference proteome</keyword>
<dbReference type="EMBL" id="JBJQND010000003">
    <property type="protein sequence ID" value="KAL3882944.1"/>
    <property type="molecule type" value="Genomic_DNA"/>
</dbReference>
<evidence type="ECO:0000313" key="9">
    <source>
        <dbReference type="Proteomes" id="UP001634394"/>
    </source>
</evidence>
<comment type="similarity">
    <text evidence="1">Belongs to the protein-tyrosine phosphatase family. Non-receptor class dual specificity subfamily.</text>
</comment>
<dbReference type="Pfam" id="PF00782">
    <property type="entry name" value="DSPc"/>
    <property type="match status" value="1"/>
</dbReference>
<evidence type="ECO:0000259" key="6">
    <source>
        <dbReference type="PROSITE" id="PS50054"/>
    </source>
</evidence>
<evidence type="ECO:0000256" key="2">
    <source>
        <dbReference type="ARBA" id="ARBA00013064"/>
    </source>
</evidence>
<name>A0ABD3X9J9_SINWO</name>
<dbReference type="GO" id="GO:0004725">
    <property type="term" value="F:protein tyrosine phosphatase activity"/>
    <property type="evidence" value="ECO:0007669"/>
    <property type="project" value="UniProtKB-EC"/>
</dbReference>
<dbReference type="Gene3D" id="3.90.190.10">
    <property type="entry name" value="Protein tyrosine phosphatase superfamily"/>
    <property type="match status" value="1"/>
</dbReference>
<keyword evidence="3" id="KW-0378">Hydrolase</keyword>
<comment type="caution">
    <text evidence="7">The sequence shown here is derived from an EMBL/GenBank/DDBJ whole genome shotgun (WGS) entry which is preliminary data.</text>
</comment>
<evidence type="ECO:0000256" key="5">
    <source>
        <dbReference type="SAM" id="MobiDB-lite"/>
    </source>
</evidence>
<evidence type="ECO:0000313" key="7">
    <source>
        <dbReference type="EMBL" id="KAL3882929.1"/>
    </source>
</evidence>
<evidence type="ECO:0000313" key="8">
    <source>
        <dbReference type="EMBL" id="KAL3882944.1"/>
    </source>
</evidence>
<keyword evidence="4" id="KW-0904">Protein phosphatase</keyword>